<reference evidence="2" key="1">
    <citation type="journal article" date="2020" name="mSystems">
        <title>Genome- and Community-Level Interaction Insights into Carbon Utilization and Element Cycling Functions of Hydrothermarchaeota in Hydrothermal Sediment.</title>
        <authorList>
            <person name="Zhou Z."/>
            <person name="Liu Y."/>
            <person name="Xu W."/>
            <person name="Pan J."/>
            <person name="Luo Z.H."/>
            <person name="Li M."/>
        </authorList>
    </citation>
    <scope>NUCLEOTIDE SEQUENCE [LARGE SCALE GENOMIC DNA]</scope>
    <source>
        <strain evidence="2">SpSt-1235</strain>
    </source>
</reference>
<sequence>MKQKHIFLLLISIAVFHPSAFFAQAKQPADSLDYKEKYGLRLGVDLSKPLRTILEENYQGFEINGDYRIYEDYYVAGELGNEKNVVSEPNVTAEASGSYLKLGVNYNAYDNWQGMENLIFAGLRYGFATYSSELQEYSIYSPTNYFGPDVRT</sequence>
<dbReference type="EMBL" id="DSEE01000035">
    <property type="protein sequence ID" value="HER39681.1"/>
    <property type="molecule type" value="Genomic_DNA"/>
</dbReference>
<dbReference type="Proteomes" id="UP000885753">
    <property type="component" value="Unassembled WGS sequence"/>
</dbReference>
<feature type="chain" id="PRO_5028439500" evidence="1">
    <location>
        <begin position="24"/>
        <end position="152"/>
    </location>
</feature>
<dbReference type="InterPro" id="IPR046111">
    <property type="entry name" value="DUF6048"/>
</dbReference>
<evidence type="ECO:0000256" key="1">
    <source>
        <dbReference type="SAM" id="SignalP"/>
    </source>
</evidence>
<dbReference type="Pfam" id="PF19515">
    <property type="entry name" value="DUF6048"/>
    <property type="match status" value="1"/>
</dbReference>
<protein>
    <submittedName>
        <fullName evidence="2">Uncharacterized protein</fullName>
    </submittedName>
</protein>
<feature type="signal peptide" evidence="1">
    <location>
        <begin position="1"/>
        <end position="23"/>
    </location>
</feature>
<feature type="non-terminal residue" evidence="2">
    <location>
        <position position="152"/>
    </location>
</feature>
<keyword evidence="1" id="KW-0732">Signal</keyword>
<accession>A0A7C2M4N2</accession>
<proteinExistence type="predicted"/>
<dbReference type="AlphaFoldDB" id="A0A7C2M4N2"/>
<organism evidence="2">
    <name type="scientific">Salinimicrobium catena</name>
    <dbReference type="NCBI Taxonomy" id="390640"/>
    <lineage>
        <taxon>Bacteria</taxon>
        <taxon>Pseudomonadati</taxon>
        <taxon>Bacteroidota</taxon>
        <taxon>Flavobacteriia</taxon>
        <taxon>Flavobacteriales</taxon>
        <taxon>Flavobacteriaceae</taxon>
        <taxon>Salinimicrobium</taxon>
    </lineage>
</organism>
<comment type="caution">
    <text evidence="2">The sequence shown here is derived from an EMBL/GenBank/DDBJ whole genome shotgun (WGS) entry which is preliminary data.</text>
</comment>
<name>A0A7C2M4N2_9FLAO</name>
<evidence type="ECO:0000313" key="2">
    <source>
        <dbReference type="EMBL" id="HER39681.1"/>
    </source>
</evidence>
<gene>
    <name evidence="2" type="ORF">ENO10_00495</name>
</gene>